<dbReference type="PROSITE" id="PS00113">
    <property type="entry name" value="ADENYLATE_KINASE"/>
    <property type="match status" value="1"/>
</dbReference>
<sequence>MNLILLGAPGSGKGTLSEFLCEKNGFTQLSTGDLFRENISNKTQLGLEAQKYMNEGNLVPDSVTNSMVENYLKEKAQDLIFDGFPRTDDQALALDNMLEKLNDQIDKVIYLDIDESVLLGRLTGRLICKVCKRSYHKVNRKPLNEGVCDFDGGELFTRPDDQEDKIKTRLEAYHSQTAPLIKFYNDKILKVEAGNCTPEELYNRVVEVMGA</sequence>
<evidence type="ECO:0000256" key="1">
    <source>
        <dbReference type="ARBA" id="ARBA00022679"/>
    </source>
</evidence>
<keyword evidence="11" id="KW-1185">Reference proteome</keyword>
<feature type="region of interest" description="LID" evidence="6">
    <location>
        <begin position="124"/>
        <end position="161"/>
    </location>
</feature>
<comment type="catalytic activity">
    <reaction evidence="6 8">
        <text>AMP + ATP = 2 ADP</text>
        <dbReference type="Rhea" id="RHEA:12973"/>
        <dbReference type="ChEBI" id="CHEBI:30616"/>
        <dbReference type="ChEBI" id="CHEBI:456215"/>
        <dbReference type="ChEBI" id="CHEBI:456216"/>
        <dbReference type="EC" id="2.7.4.3"/>
    </reaction>
</comment>
<feature type="binding site" evidence="6">
    <location>
        <position position="169"/>
    </location>
    <ligand>
        <name>AMP</name>
        <dbReference type="ChEBI" id="CHEBI:456215"/>
    </ligand>
</feature>
<keyword evidence="5 6" id="KW-0067">ATP-binding</keyword>
<dbReference type="InterPro" id="IPR036193">
    <property type="entry name" value="ADK_active_lid_dom_sf"/>
</dbReference>
<dbReference type="InterPro" id="IPR006259">
    <property type="entry name" value="Adenyl_kin_sub"/>
</dbReference>
<dbReference type="PANTHER" id="PTHR23359">
    <property type="entry name" value="NUCLEOTIDE KINASE"/>
    <property type="match status" value="1"/>
</dbReference>
<feature type="binding site" evidence="6">
    <location>
        <position position="148"/>
    </location>
    <ligand>
        <name>Zn(2+)</name>
        <dbReference type="ChEBI" id="CHEBI:29105"/>
        <note>structural</note>
    </ligand>
</feature>
<feature type="binding site" evidence="6">
    <location>
        <begin position="134"/>
        <end position="135"/>
    </location>
    <ligand>
        <name>ATP</name>
        <dbReference type="ChEBI" id="CHEBI:30616"/>
    </ligand>
</feature>
<reference evidence="10 11" key="1">
    <citation type="submission" date="2017-12" db="EMBL/GenBank/DDBJ databases">
        <title>Complete genome sequence of Spiroplasma monobiae MQ-1 (ATCC 33825).</title>
        <authorList>
            <person name="Tsai Y.-M."/>
            <person name="Lo W.-S."/>
            <person name="Wu P.-S."/>
            <person name="Cho S.-T."/>
            <person name="Kuo C.-H."/>
        </authorList>
    </citation>
    <scope>NUCLEOTIDE SEQUENCE [LARGE SCALE GENOMIC DNA]</scope>
    <source>
        <strain evidence="10 11">MQ-1</strain>
    </source>
</reference>
<evidence type="ECO:0000259" key="9">
    <source>
        <dbReference type="Pfam" id="PF05191"/>
    </source>
</evidence>
<dbReference type="UniPathway" id="UPA00588">
    <property type="reaction ID" value="UER00649"/>
</dbReference>
<dbReference type="FunFam" id="3.40.50.300:FF:000106">
    <property type="entry name" value="Adenylate kinase mitochondrial"/>
    <property type="match status" value="1"/>
</dbReference>
<feature type="binding site" evidence="6">
    <location>
        <position position="196"/>
    </location>
    <ligand>
        <name>ATP</name>
        <dbReference type="ChEBI" id="CHEBI:30616"/>
    </ligand>
</feature>
<comment type="pathway">
    <text evidence="6">Purine metabolism; AMP biosynthesis via salvage pathway; AMP from ADP: step 1/1.</text>
</comment>
<dbReference type="GO" id="GO:0005737">
    <property type="term" value="C:cytoplasm"/>
    <property type="evidence" value="ECO:0007669"/>
    <property type="project" value="UniProtKB-SubCell"/>
</dbReference>
<dbReference type="SUPFAM" id="SSF52540">
    <property type="entry name" value="P-loop containing nucleoside triphosphate hydrolases"/>
    <property type="match status" value="1"/>
</dbReference>
<name>A0A2K9LVB3_SPISQ</name>
<dbReference type="AlphaFoldDB" id="A0A2K9LVB3"/>
<feature type="binding site" evidence="6">
    <location>
        <begin position="10"/>
        <end position="15"/>
    </location>
    <ligand>
        <name>ATP</name>
        <dbReference type="ChEBI" id="CHEBI:30616"/>
    </ligand>
</feature>
<dbReference type="KEGG" id="smoo:SMONO_v1c07290"/>
<evidence type="ECO:0000256" key="7">
    <source>
        <dbReference type="RuleBase" id="RU003330"/>
    </source>
</evidence>
<dbReference type="OrthoDB" id="9805030at2"/>
<dbReference type="HAMAP" id="MF_00235">
    <property type="entry name" value="Adenylate_kinase_Adk"/>
    <property type="match status" value="1"/>
</dbReference>
<evidence type="ECO:0000256" key="8">
    <source>
        <dbReference type="RuleBase" id="RU003331"/>
    </source>
</evidence>
<feature type="region of interest" description="NMP" evidence="6">
    <location>
        <begin position="30"/>
        <end position="59"/>
    </location>
</feature>
<dbReference type="NCBIfam" id="TIGR01351">
    <property type="entry name" value="adk"/>
    <property type="match status" value="1"/>
</dbReference>
<dbReference type="NCBIfam" id="NF001381">
    <property type="entry name" value="PRK00279.1-3"/>
    <property type="match status" value="1"/>
</dbReference>
<feature type="binding site" evidence="6">
    <location>
        <position position="158"/>
    </location>
    <ligand>
        <name>AMP</name>
        <dbReference type="ChEBI" id="CHEBI:456215"/>
    </ligand>
</feature>
<comment type="subunit">
    <text evidence="6 8">Monomer.</text>
</comment>
<evidence type="ECO:0000313" key="11">
    <source>
        <dbReference type="Proteomes" id="UP000234790"/>
    </source>
</evidence>
<feature type="binding site" evidence="6">
    <location>
        <position position="128"/>
    </location>
    <ligand>
        <name>Zn(2+)</name>
        <dbReference type="ChEBI" id="CHEBI:29105"/>
        <note>structural</note>
    </ligand>
</feature>
<comment type="function">
    <text evidence="6">Catalyzes the reversible transfer of the terminal phosphate group between ATP and AMP. Plays an important role in cellular energy homeostasis and in adenine nucleotide metabolism.</text>
</comment>
<feature type="binding site" evidence="6">
    <location>
        <position position="131"/>
    </location>
    <ligand>
        <name>Zn(2+)</name>
        <dbReference type="ChEBI" id="CHEBI:29105"/>
        <note>structural</note>
    </ligand>
</feature>
<protein>
    <recommendedName>
        <fullName evidence="6 8">Adenylate kinase</fullName>
        <shortName evidence="6">AK</shortName>
        <ecNumber evidence="6 8">2.7.4.3</ecNumber>
    </recommendedName>
    <alternativeName>
        <fullName evidence="6">ATP-AMP transphosphorylase</fullName>
    </alternativeName>
    <alternativeName>
        <fullName evidence="6">ATP:AMP phosphotransferase</fullName>
    </alternativeName>
    <alternativeName>
        <fullName evidence="6">Adenylate monophosphate kinase</fullName>
    </alternativeName>
</protein>
<dbReference type="Pfam" id="PF00406">
    <property type="entry name" value="ADK"/>
    <property type="match status" value="1"/>
</dbReference>
<comment type="subcellular location">
    <subcellularLocation>
        <location evidence="6 8">Cytoplasm</location>
    </subcellularLocation>
</comment>
<dbReference type="GO" id="GO:0004017">
    <property type="term" value="F:AMP kinase activity"/>
    <property type="evidence" value="ECO:0007669"/>
    <property type="project" value="UniProtKB-UniRule"/>
</dbReference>
<feature type="binding site" evidence="6">
    <location>
        <begin position="83"/>
        <end position="86"/>
    </location>
    <ligand>
        <name>AMP</name>
        <dbReference type="ChEBI" id="CHEBI:456215"/>
    </ligand>
</feature>
<keyword evidence="6" id="KW-0479">Metal-binding</keyword>
<dbReference type="EMBL" id="CP025543">
    <property type="protein sequence ID" value="AUM62978.1"/>
    <property type="molecule type" value="Genomic_DNA"/>
</dbReference>
<keyword evidence="4 6" id="KW-0418">Kinase</keyword>
<feature type="binding site" evidence="6">
    <location>
        <position position="151"/>
    </location>
    <ligand>
        <name>Zn(2+)</name>
        <dbReference type="ChEBI" id="CHEBI:29105"/>
        <note>structural</note>
    </ligand>
</feature>
<keyword evidence="3 6" id="KW-0547">Nucleotide-binding</keyword>
<feature type="domain" description="Adenylate kinase active site lid" evidence="9">
    <location>
        <begin position="125"/>
        <end position="160"/>
    </location>
</feature>
<dbReference type="InterPro" id="IPR000850">
    <property type="entry name" value="Adenylat/UMP-CMP_kin"/>
</dbReference>
<comment type="domain">
    <text evidence="6">Consists of three domains, a large central CORE domain and two small peripheral domains, NMPbind and LID, which undergo movements during catalysis. The LID domain closes over the site of phosphoryl transfer upon ATP binding. Assembling and dissambling the active center during each catalytic cycle provides an effective means to prevent ATP hydrolysis. Some bacteria have evolved a zinc-coordinating structure that stabilizes the LID domain.</text>
</comment>
<dbReference type="InterPro" id="IPR033690">
    <property type="entry name" value="Adenylat_kinase_CS"/>
</dbReference>
<organism evidence="10 11">
    <name type="scientific">Spiroplasma monobiae MQ-1</name>
    <dbReference type="NCBI Taxonomy" id="1336748"/>
    <lineage>
        <taxon>Bacteria</taxon>
        <taxon>Bacillati</taxon>
        <taxon>Mycoplasmatota</taxon>
        <taxon>Mollicutes</taxon>
        <taxon>Entomoplasmatales</taxon>
        <taxon>Spiroplasmataceae</taxon>
        <taxon>Spiroplasma</taxon>
    </lineage>
</organism>
<dbReference type="EC" id="2.7.4.3" evidence="6 8"/>
<evidence type="ECO:0000313" key="10">
    <source>
        <dbReference type="EMBL" id="AUM62978.1"/>
    </source>
</evidence>
<feature type="binding site" evidence="6">
    <location>
        <position position="36"/>
    </location>
    <ligand>
        <name>AMP</name>
        <dbReference type="ChEBI" id="CHEBI:456215"/>
    </ligand>
</feature>
<dbReference type="RefSeq" id="WP_101781018.1">
    <property type="nucleotide sequence ID" value="NZ_CP025543.1"/>
</dbReference>
<evidence type="ECO:0000256" key="4">
    <source>
        <dbReference type="ARBA" id="ARBA00022777"/>
    </source>
</evidence>
<dbReference type="Gene3D" id="3.40.50.300">
    <property type="entry name" value="P-loop containing nucleotide triphosphate hydrolases"/>
    <property type="match status" value="1"/>
</dbReference>
<keyword evidence="6" id="KW-0862">Zinc</keyword>
<dbReference type="Proteomes" id="UP000234790">
    <property type="component" value="Chromosome"/>
</dbReference>
<feature type="binding site" evidence="6">
    <location>
        <position position="31"/>
    </location>
    <ligand>
        <name>AMP</name>
        <dbReference type="ChEBI" id="CHEBI:456215"/>
    </ligand>
</feature>
<keyword evidence="6" id="KW-0963">Cytoplasm</keyword>
<evidence type="ECO:0000256" key="2">
    <source>
        <dbReference type="ARBA" id="ARBA00022727"/>
    </source>
</evidence>
<accession>A0A2K9LVB3</accession>
<dbReference type="GO" id="GO:0008270">
    <property type="term" value="F:zinc ion binding"/>
    <property type="evidence" value="ECO:0007669"/>
    <property type="project" value="UniProtKB-UniRule"/>
</dbReference>
<proteinExistence type="inferred from homology"/>
<comment type="similarity">
    <text evidence="6 7">Belongs to the adenylate kinase family.</text>
</comment>
<evidence type="ECO:0000256" key="6">
    <source>
        <dbReference type="HAMAP-Rule" id="MF_00235"/>
    </source>
</evidence>
<evidence type="ECO:0000256" key="5">
    <source>
        <dbReference type="ARBA" id="ARBA00022840"/>
    </source>
</evidence>
<dbReference type="InterPro" id="IPR007862">
    <property type="entry name" value="Adenylate_kinase_lid-dom"/>
</dbReference>
<dbReference type="CDD" id="cd01428">
    <property type="entry name" value="ADK"/>
    <property type="match status" value="1"/>
</dbReference>
<keyword evidence="2 6" id="KW-0545">Nucleotide biosynthesis</keyword>
<feature type="binding site" evidence="6">
    <location>
        <begin position="57"/>
        <end position="59"/>
    </location>
    <ligand>
        <name>AMP</name>
        <dbReference type="ChEBI" id="CHEBI:456215"/>
    </ligand>
</feature>
<dbReference type="GO" id="GO:0044209">
    <property type="term" value="P:AMP salvage"/>
    <property type="evidence" value="ECO:0007669"/>
    <property type="project" value="UniProtKB-UniRule"/>
</dbReference>
<keyword evidence="1 6" id="KW-0808">Transferase</keyword>
<dbReference type="GO" id="GO:0005524">
    <property type="term" value="F:ATP binding"/>
    <property type="evidence" value="ECO:0007669"/>
    <property type="project" value="UniProtKB-UniRule"/>
</dbReference>
<feature type="binding site" evidence="6">
    <location>
        <position position="90"/>
    </location>
    <ligand>
        <name>AMP</name>
        <dbReference type="ChEBI" id="CHEBI:456215"/>
    </ligand>
</feature>
<dbReference type="PRINTS" id="PR00094">
    <property type="entry name" value="ADENYLTKNASE"/>
</dbReference>
<gene>
    <name evidence="6 10" type="primary">adk</name>
    <name evidence="10" type="ORF">SMONO_v1c07290</name>
</gene>
<dbReference type="SUPFAM" id="SSF57774">
    <property type="entry name" value="Microbial and mitochondrial ADK, insert 'zinc finger' domain"/>
    <property type="match status" value="1"/>
</dbReference>
<evidence type="ECO:0000256" key="3">
    <source>
        <dbReference type="ARBA" id="ARBA00022741"/>
    </source>
</evidence>
<feature type="binding site" evidence="6">
    <location>
        <position position="125"/>
    </location>
    <ligand>
        <name>ATP</name>
        <dbReference type="ChEBI" id="CHEBI:30616"/>
    </ligand>
</feature>
<dbReference type="Pfam" id="PF05191">
    <property type="entry name" value="ADK_lid"/>
    <property type="match status" value="1"/>
</dbReference>
<dbReference type="InterPro" id="IPR027417">
    <property type="entry name" value="P-loop_NTPase"/>
</dbReference>